<feature type="transmembrane region" description="Helical" evidence="7">
    <location>
        <begin position="314"/>
        <end position="337"/>
    </location>
</feature>
<dbReference type="Proteomes" id="UP000257451">
    <property type="component" value="Unassembled WGS sequence"/>
</dbReference>
<keyword evidence="6 7" id="KW-0472">Membrane</keyword>
<name>A0A3E2MVZ2_MYCMR</name>
<dbReference type="AlphaFoldDB" id="A0A3E2MVZ2"/>
<feature type="domain" description="Major facilitator superfamily (MFS) profile" evidence="8">
    <location>
        <begin position="31"/>
        <end position="499"/>
    </location>
</feature>
<dbReference type="Gene3D" id="1.20.1250.20">
    <property type="entry name" value="MFS general substrate transporter like domains"/>
    <property type="match status" value="1"/>
</dbReference>
<dbReference type="SUPFAM" id="SSF103473">
    <property type="entry name" value="MFS general substrate transporter"/>
    <property type="match status" value="2"/>
</dbReference>
<comment type="caution">
    <text evidence="9">The sequence shown here is derived from an EMBL/GenBank/DDBJ whole genome shotgun (WGS) entry which is preliminary data.</text>
</comment>
<dbReference type="PROSITE" id="PS50850">
    <property type="entry name" value="MFS"/>
    <property type="match status" value="1"/>
</dbReference>
<evidence type="ECO:0000313" key="10">
    <source>
        <dbReference type="Proteomes" id="UP000257451"/>
    </source>
</evidence>
<evidence type="ECO:0000313" key="9">
    <source>
        <dbReference type="EMBL" id="RFZ41315.1"/>
    </source>
</evidence>
<feature type="transmembrane region" description="Helical" evidence="7">
    <location>
        <begin position="283"/>
        <end position="308"/>
    </location>
</feature>
<feature type="transmembrane region" description="Helical" evidence="7">
    <location>
        <begin position="349"/>
        <end position="366"/>
    </location>
</feature>
<dbReference type="GO" id="GO:0022857">
    <property type="term" value="F:transmembrane transporter activity"/>
    <property type="evidence" value="ECO:0007669"/>
    <property type="project" value="InterPro"/>
</dbReference>
<dbReference type="InterPro" id="IPR036259">
    <property type="entry name" value="MFS_trans_sf"/>
</dbReference>
<accession>A0A3E2MVZ2</accession>
<evidence type="ECO:0000256" key="1">
    <source>
        <dbReference type="ARBA" id="ARBA00004651"/>
    </source>
</evidence>
<gene>
    <name evidence="9" type="primary">hsrA_2</name>
    <name evidence="9" type="ORF">DAVIS_02583</name>
</gene>
<organism evidence="9 10">
    <name type="scientific">Mycobacterium marinum</name>
    <dbReference type="NCBI Taxonomy" id="1781"/>
    <lineage>
        <taxon>Bacteria</taxon>
        <taxon>Bacillati</taxon>
        <taxon>Actinomycetota</taxon>
        <taxon>Actinomycetes</taxon>
        <taxon>Mycobacteriales</taxon>
        <taxon>Mycobacteriaceae</taxon>
        <taxon>Mycobacterium</taxon>
        <taxon>Mycobacterium ulcerans group</taxon>
    </lineage>
</organism>
<comment type="subcellular location">
    <subcellularLocation>
        <location evidence="1">Cell membrane</location>
        <topology evidence="1">Multi-pass membrane protein</topology>
    </subcellularLocation>
</comment>
<dbReference type="EMBL" id="PEDF01000080">
    <property type="protein sequence ID" value="RFZ41315.1"/>
    <property type="molecule type" value="Genomic_DNA"/>
</dbReference>
<dbReference type="InterPro" id="IPR011701">
    <property type="entry name" value="MFS"/>
</dbReference>
<dbReference type="InterPro" id="IPR004638">
    <property type="entry name" value="EmrB-like"/>
</dbReference>
<feature type="transmembrane region" description="Helical" evidence="7">
    <location>
        <begin position="185"/>
        <end position="205"/>
    </location>
</feature>
<keyword evidence="2" id="KW-0813">Transport</keyword>
<feature type="transmembrane region" description="Helical" evidence="7">
    <location>
        <begin position="122"/>
        <end position="141"/>
    </location>
</feature>
<dbReference type="Pfam" id="PF07690">
    <property type="entry name" value="MFS_1"/>
    <property type="match status" value="1"/>
</dbReference>
<dbReference type="PANTHER" id="PTHR42718:SF42">
    <property type="entry name" value="EXPORT PROTEIN"/>
    <property type="match status" value="1"/>
</dbReference>
<evidence type="ECO:0000256" key="6">
    <source>
        <dbReference type="ARBA" id="ARBA00023136"/>
    </source>
</evidence>
<proteinExistence type="predicted"/>
<evidence type="ECO:0000256" key="4">
    <source>
        <dbReference type="ARBA" id="ARBA00022692"/>
    </source>
</evidence>
<feature type="transmembrane region" description="Helical" evidence="7">
    <location>
        <begin position="67"/>
        <end position="85"/>
    </location>
</feature>
<protein>
    <submittedName>
        <fullName evidence="9">Putative transport protein HsrA</fullName>
    </submittedName>
</protein>
<sequence length="499" mass="52749">MVQLSNAVRRARSTTSALLGSPADSQKPWYALWALMVGWFMIGFDITVVMVANPSIKVSLDADYSKVIWVTSAYLLASTVPLLTTGRLGDRFGPKKMYLIGLTIFTVGSLWCSLSQGVTMLIGARVVQGLGASLLAPQLLLTITQIFPPQRRGMALGISSAIGGLALLVGPFAGGALVSGLSWQWIFLINVPIGICGLILAAWFIPAVPTQARQFDLLGLGLSGIGMFLVVFALQQGQSASWAPWIWIMLLSGVVFMALFVYWQAISSGEPLIPLRIFGNREFAWSSLGIVVYGLLIMALGLPTIFYAQMVCGLSPMGTALLCSPMPIAAFLVTPIVGKIVDRSNQRPVLGCAFATVAVALAWLSFEMVPDTSISHLIMPTIVLGLGLAFIRPALTATATRKLAPQLAGAGSGVYNTAGSLGQLLGSASMAAFIASRTAAEMPTPSDSAQVSALREAEKTGVQLVESLREPFAAVMSQSMLLLALIALIGMATAFFIAD</sequence>
<evidence type="ECO:0000256" key="5">
    <source>
        <dbReference type="ARBA" id="ARBA00022989"/>
    </source>
</evidence>
<keyword evidence="3" id="KW-1003">Cell membrane</keyword>
<dbReference type="PANTHER" id="PTHR42718">
    <property type="entry name" value="MAJOR FACILITATOR SUPERFAMILY MULTIDRUG TRANSPORTER MFSC"/>
    <property type="match status" value="1"/>
</dbReference>
<dbReference type="RefSeq" id="WP_208023103.1">
    <property type="nucleotide sequence ID" value="NZ_PEDF01000080.1"/>
</dbReference>
<feature type="transmembrane region" description="Helical" evidence="7">
    <location>
        <begin position="242"/>
        <end position="263"/>
    </location>
</feature>
<feature type="transmembrane region" description="Helical" evidence="7">
    <location>
        <begin position="97"/>
        <end position="116"/>
    </location>
</feature>
<dbReference type="NCBIfam" id="TIGR00711">
    <property type="entry name" value="efflux_EmrB"/>
    <property type="match status" value="1"/>
</dbReference>
<keyword evidence="5 7" id="KW-1133">Transmembrane helix</keyword>
<dbReference type="Gene3D" id="1.20.1720.10">
    <property type="entry name" value="Multidrug resistance protein D"/>
    <property type="match status" value="1"/>
</dbReference>
<evidence type="ECO:0000256" key="7">
    <source>
        <dbReference type="SAM" id="Phobius"/>
    </source>
</evidence>
<reference evidence="9 10" key="1">
    <citation type="journal article" date="2018" name="Sci. Rep.">
        <title>Extensive genomic diversity among Mycobacterium marinum strains revealed by whole genome sequencing.</title>
        <authorList>
            <person name="Das S."/>
            <person name="Pettersson B.M."/>
            <person name="Behra P.R."/>
            <person name="Mallick A."/>
            <person name="Cheramie M."/>
            <person name="Ramesh M."/>
            <person name="Shirreff L."/>
            <person name="DuCote T."/>
            <person name="Dasgupta S."/>
            <person name="Ennis D.G."/>
            <person name="Kirsebom L.A."/>
        </authorList>
    </citation>
    <scope>NUCLEOTIDE SEQUENCE [LARGE SCALE GENOMIC DNA]</scope>
    <source>
        <strain evidence="9 10">Davis1</strain>
    </source>
</reference>
<feature type="transmembrane region" description="Helical" evidence="7">
    <location>
        <begin position="217"/>
        <end position="236"/>
    </location>
</feature>
<feature type="transmembrane region" description="Helical" evidence="7">
    <location>
        <begin position="372"/>
        <end position="391"/>
    </location>
</feature>
<dbReference type="InterPro" id="IPR020846">
    <property type="entry name" value="MFS_dom"/>
</dbReference>
<feature type="transmembrane region" description="Helical" evidence="7">
    <location>
        <begin position="153"/>
        <end position="173"/>
    </location>
</feature>
<feature type="transmembrane region" description="Helical" evidence="7">
    <location>
        <begin position="479"/>
        <end position="498"/>
    </location>
</feature>
<dbReference type="GO" id="GO:0005886">
    <property type="term" value="C:plasma membrane"/>
    <property type="evidence" value="ECO:0007669"/>
    <property type="project" value="UniProtKB-SubCell"/>
</dbReference>
<keyword evidence="4 7" id="KW-0812">Transmembrane</keyword>
<dbReference type="CDD" id="cd17321">
    <property type="entry name" value="MFS_MMR_MDR_like"/>
    <property type="match status" value="1"/>
</dbReference>
<evidence type="ECO:0000256" key="2">
    <source>
        <dbReference type="ARBA" id="ARBA00022448"/>
    </source>
</evidence>
<evidence type="ECO:0000256" key="3">
    <source>
        <dbReference type="ARBA" id="ARBA00022475"/>
    </source>
</evidence>
<evidence type="ECO:0000259" key="8">
    <source>
        <dbReference type="PROSITE" id="PS50850"/>
    </source>
</evidence>
<feature type="transmembrane region" description="Helical" evidence="7">
    <location>
        <begin position="30"/>
        <end position="52"/>
    </location>
</feature>